<keyword evidence="1" id="KW-0963">Cytoplasm</keyword>
<dbReference type="SUPFAM" id="SSF53335">
    <property type="entry name" value="S-adenosyl-L-methionine-dependent methyltransferases"/>
    <property type="match status" value="2"/>
</dbReference>
<keyword evidence="2" id="KW-0698">rRNA processing</keyword>
<gene>
    <name evidence="8" type="ORF">G8770_07570</name>
</gene>
<dbReference type="Gene3D" id="3.40.50.150">
    <property type="entry name" value="Vaccinia Virus protein VP39"/>
    <property type="match status" value="2"/>
</dbReference>
<reference evidence="8" key="1">
    <citation type="submission" date="2020-03" db="EMBL/GenBank/DDBJ databases">
        <authorList>
            <person name="Guo F."/>
        </authorList>
    </citation>
    <scope>NUCLEOTIDE SEQUENCE</scope>
    <source>
        <strain evidence="8">JCM 30134</strain>
    </source>
</reference>
<dbReference type="PROSITE" id="PS00092">
    <property type="entry name" value="N6_MTASE"/>
    <property type="match status" value="1"/>
</dbReference>
<evidence type="ECO:0000313" key="8">
    <source>
        <dbReference type="EMBL" id="NHO65394.1"/>
    </source>
</evidence>
<evidence type="ECO:0000256" key="4">
    <source>
        <dbReference type="ARBA" id="ARBA00022679"/>
    </source>
</evidence>
<evidence type="ECO:0000313" key="9">
    <source>
        <dbReference type="Proteomes" id="UP000787472"/>
    </source>
</evidence>
<feature type="domain" description="Methyltransferase small N-terminal" evidence="7">
    <location>
        <begin position="37"/>
        <end position="126"/>
    </location>
</feature>
<evidence type="ECO:0000256" key="5">
    <source>
        <dbReference type="ARBA" id="ARBA00022691"/>
    </source>
</evidence>
<dbReference type="AlphaFoldDB" id="A0A9E5MJN2"/>
<evidence type="ECO:0000256" key="2">
    <source>
        <dbReference type="ARBA" id="ARBA00022552"/>
    </source>
</evidence>
<organism evidence="8 9">
    <name type="scientific">Pseudomaricurvus hydrocarbonicus</name>
    <dbReference type="NCBI Taxonomy" id="1470433"/>
    <lineage>
        <taxon>Bacteria</taxon>
        <taxon>Pseudomonadati</taxon>
        <taxon>Pseudomonadota</taxon>
        <taxon>Gammaproteobacteria</taxon>
        <taxon>Cellvibrionales</taxon>
        <taxon>Cellvibrionaceae</taxon>
        <taxon>Pseudomaricurvus</taxon>
    </lineage>
</organism>
<evidence type="ECO:0000259" key="7">
    <source>
        <dbReference type="Pfam" id="PF08468"/>
    </source>
</evidence>
<keyword evidence="5" id="KW-0949">S-adenosyl-L-methionine</keyword>
<dbReference type="InterPro" id="IPR046977">
    <property type="entry name" value="RsmC/RlmG"/>
</dbReference>
<dbReference type="EMBL" id="JAAONZ010000004">
    <property type="protein sequence ID" value="NHO65394.1"/>
    <property type="molecule type" value="Genomic_DNA"/>
</dbReference>
<comment type="caution">
    <text evidence="8">The sequence shown here is derived from an EMBL/GenBank/DDBJ whole genome shotgun (WGS) entry which is preliminary data.</text>
</comment>
<dbReference type="InterPro" id="IPR007848">
    <property type="entry name" value="Small_mtfrase_dom"/>
</dbReference>
<dbReference type="RefSeq" id="WP_167184219.1">
    <property type="nucleotide sequence ID" value="NZ_JAAONZ010000004.1"/>
</dbReference>
<dbReference type="Proteomes" id="UP000787472">
    <property type="component" value="Unassembled WGS sequence"/>
</dbReference>
<keyword evidence="3 8" id="KW-0489">Methyltransferase</keyword>
<evidence type="ECO:0000256" key="1">
    <source>
        <dbReference type="ARBA" id="ARBA00022490"/>
    </source>
</evidence>
<keyword evidence="9" id="KW-1185">Reference proteome</keyword>
<dbReference type="InterPro" id="IPR013675">
    <property type="entry name" value="Mtase_sm_N"/>
</dbReference>
<dbReference type="InterPro" id="IPR002052">
    <property type="entry name" value="DNA_methylase_N6_adenine_CS"/>
</dbReference>
<name>A0A9E5MJN2_9GAMM</name>
<feature type="domain" description="Methyltransferase small" evidence="6">
    <location>
        <begin position="177"/>
        <end position="344"/>
    </location>
</feature>
<evidence type="ECO:0000259" key="6">
    <source>
        <dbReference type="Pfam" id="PF05175"/>
    </source>
</evidence>
<dbReference type="Pfam" id="PF05175">
    <property type="entry name" value="MTS"/>
    <property type="match status" value="1"/>
</dbReference>
<evidence type="ECO:0000256" key="3">
    <source>
        <dbReference type="ARBA" id="ARBA00022603"/>
    </source>
</evidence>
<dbReference type="InterPro" id="IPR029063">
    <property type="entry name" value="SAM-dependent_MTases_sf"/>
</dbReference>
<dbReference type="GO" id="GO:0008990">
    <property type="term" value="F:rRNA (guanine-N2-)-methyltransferase activity"/>
    <property type="evidence" value="ECO:0007669"/>
    <property type="project" value="InterPro"/>
</dbReference>
<dbReference type="CDD" id="cd02440">
    <property type="entry name" value="AdoMet_MTases"/>
    <property type="match status" value="1"/>
</dbReference>
<dbReference type="Pfam" id="PF08468">
    <property type="entry name" value="MTS_N"/>
    <property type="match status" value="1"/>
</dbReference>
<accession>A0A9E5MJN2</accession>
<sequence length="348" mass="39140">MSDASFQLLLPYLENTHNHTLWIADENVLHSGQAVTPHEDLDVITNRYDVYRQCLKQSLQTRFSDYDLSYLPDNSVDTVVYRVSKEKPVVHHIINEAFRTLKAGGNLVISGEKSDGTKSYIEKAGKLFGQKIPARKSGNSYLGVILKTSRNDVPQRLDDKEYPRIREIHTSLETPTLSKPGLFGWDKEDQGSRLLMDTASHYFQNHTPPQSILDLGCGYGYLTLRSASWPQVKYRCATDNNAAAIACATENFNRAQMAVVVIADDCASGINEKFDCILCNPPFHQGFSVDSSLTDKFLRNSSERLSSQGIALFVVNQFIGLEKKAKGYFSRVETLTRDQQFKVIALTR</sequence>
<dbReference type="GO" id="GO:0003676">
    <property type="term" value="F:nucleic acid binding"/>
    <property type="evidence" value="ECO:0007669"/>
    <property type="project" value="InterPro"/>
</dbReference>
<dbReference type="PANTHER" id="PTHR47816:SF4">
    <property type="entry name" value="RIBOSOMAL RNA SMALL SUBUNIT METHYLTRANSFERASE C"/>
    <property type="match status" value="1"/>
</dbReference>
<protein>
    <submittedName>
        <fullName evidence="8">Class I SAM-dependent methyltransferase</fullName>
    </submittedName>
</protein>
<proteinExistence type="predicted"/>
<dbReference type="PANTHER" id="PTHR47816">
    <property type="entry name" value="RIBOSOMAL RNA SMALL SUBUNIT METHYLTRANSFERASE C"/>
    <property type="match status" value="1"/>
</dbReference>
<keyword evidence="4" id="KW-0808">Transferase</keyword>